<reference evidence="1" key="1">
    <citation type="submission" date="2014-11" db="EMBL/GenBank/DDBJ databases">
        <authorList>
            <person name="Amaro Gonzalez C."/>
        </authorList>
    </citation>
    <scope>NUCLEOTIDE SEQUENCE</scope>
</reference>
<organism evidence="1">
    <name type="scientific">Anguilla anguilla</name>
    <name type="common">European freshwater eel</name>
    <name type="synonym">Muraena anguilla</name>
    <dbReference type="NCBI Taxonomy" id="7936"/>
    <lineage>
        <taxon>Eukaryota</taxon>
        <taxon>Metazoa</taxon>
        <taxon>Chordata</taxon>
        <taxon>Craniata</taxon>
        <taxon>Vertebrata</taxon>
        <taxon>Euteleostomi</taxon>
        <taxon>Actinopterygii</taxon>
        <taxon>Neopterygii</taxon>
        <taxon>Teleostei</taxon>
        <taxon>Anguilliformes</taxon>
        <taxon>Anguillidae</taxon>
        <taxon>Anguilla</taxon>
    </lineage>
</organism>
<reference evidence="1" key="2">
    <citation type="journal article" date="2015" name="Fish Shellfish Immunol.">
        <title>Early steps in the European eel (Anguilla anguilla)-Vibrio vulnificus interaction in the gills: Role of the RtxA13 toxin.</title>
        <authorList>
            <person name="Callol A."/>
            <person name="Pajuelo D."/>
            <person name="Ebbesson L."/>
            <person name="Teles M."/>
            <person name="MacKenzie S."/>
            <person name="Amaro C."/>
        </authorList>
    </citation>
    <scope>NUCLEOTIDE SEQUENCE</scope>
</reference>
<name>A0A0E9PCQ9_ANGAN</name>
<dbReference type="AlphaFoldDB" id="A0A0E9PCQ9"/>
<proteinExistence type="predicted"/>
<dbReference type="EMBL" id="GBXM01106136">
    <property type="protein sequence ID" value="JAH02441.1"/>
    <property type="molecule type" value="Transcribed_RNA"/>
</dbReference>
<evidence type="ECO:0000313" key="1">
    <source>
        <dbReference type="EMBL" id="JAH02441.1"/>
    </source>
</evidence>
<sequence>MDTLITDTMDELVIYRDDIQSKLMPFARDTSEKAAR</sequence>
<protein>
    <submittedName>
        <fullName evidence="1">Uncharacterized protein</fullName>
    </submittedName>
</protein>
<accession>A0A0E9PCQ9</accession>
<dbReference type="SUPFAM" id="SSF58113">
    <property type="entry name" value="Apolipoprotein A-I"/>
    <property type="match status" value="1"/>
</dbReference>